<dbReference type="EMBL" id="JAIBOA010000001">
    <property type="protein sequence ID" value="MBW8481013.1"/>
    <property type="molecule type" value="Genomic_DNA"/>
</dbReference>
<evidence type="ECO:0008006" key="5">
    <source>
        <dbReference type="Google" id="ProtNLM"/>
    </source>
</evidence>
<keyword evidence="4" id="KW-1185">Reference proteome</keyword>
<evidence type="ECO:0000313" key="4">
    <source>
        <dbReference type="Proteomes" id="UP000774570"/>
    </source>
</evidence>
<evidence type="ECO:0000313" key="3">
    <source>
        <dbReference type="EMBL" id="MBW8481013.1"/>
    </source>
</evidence>
<keyword evidence="2" id="KW-0472">Membrane</keyword>
<evidence type="ECO:0000256" key="1">
    <source>
        <dbReference type="SAM" id="MobiDB-lite"/>
    </source>
</evidence>
<dbReference type="RefSeq" id="WP_220162421.1">
    <property type="nucleotide sequence ID" value="NZ_JAIBOA010000001.1"/>
</dbReference>
<protein>
    <recommendedName>
        <fullName evidence="5">Cell division protein FtsL</fullName>
    </recommendedName>
</protein>
<proteinExistence type="predicted"/>
<dbReference type="Proteomes" id="UP000774570">
    <property type="component" value="Unassembled WGS sequence"/>
</dbReference>
<gene>
    <name evidence="3" type="ORF">K1Y72_01435</name>
</gene>
<organism evidence="3 4">
    <name type="scientific">Actinomadura parmotrematis</name>
    <dbReference type="NCBI Taxonomy" id="2864039"/>
    <lineage>
        <taxon>Bacteria</taxon>
        <taxon>Bacillati</taxon>
        <taxon>Actinomycetota</taxon>
        <taxon>Actinomycetes</taxon>
        <taxon>Streptosporangiales</taxon>
        <taxon>Thermomonosporaceae</taxon>
        <taxon>Actinomadura</taxon>
    </lineage>
</organism>
<comment type="caution">
    <text evidence="3">The sequence shown here is derived from an EMBL/GenBank/DDBJ whole genome shotgun (WGS) entry which is preliminary data.</text>
</comment>
<reference evidence="3 4" key="1">
    <citation type="submission" date="2021-07" db="EMBL/GenBank/DDBJ databases">
        <title>Actinomadura sp. PM05-2 isolated from lichen.</title>
        <authorList>
            <person name="Somphong A."/>
            <person name="Phongsopitanun W."/>
            <person name="Tanasupawat S."/>
            <person name="Peongsungnone V."/>
        </authorList>
    </citation>
    <scope>NUCLEOTIDE SEQUENCE [LARGE SCALE GENOMIC DNA]</scope>
    <source>
        <strain evidence="3 4">PM05-2</strain>
    </source>
</reference>
<feature type="compositionally biased region" description="Gly residues" evidence="1">
    <location>
        <begin position="10"/>
        <end position="20"/>
    </location>
</feature>
<feature type="compositionally biased region" description="Low complexity" evidence="1">
    <location>
        <begin position="67"/>
        <end position="96"/>
    </location>
</feature>
<accession>A0ABS7FN83</accession>
<feature type="compositionally biased region" description="Low complexity" evidence="1">
    <location>
        <begin position="49"/>
        <end position="60"/>
    </location>
</feature>
<name>A0ABS7FN83_9ACTN</name>
<feature type="compositionally biased region" description="Low complexity" evidence="1">
    <location>
        <begin position="21"/>
        <end position="38"/>
    </location>
</feature>
<sequence length="239" mass="23383">MTTAKAPGSKGAGTVQGGRSGAAQRARGAAPRARTGAAPKPPAEKAPAKRAPARTAPAKAAAEKPPAKAAATASAKKARPGPAASGKARAAAPAAGRMRHGAPPRAPFVLLIIALLGGALVSLLLLNTVLAEDAFTLSRLQQNNKLLGQQKQGLQEEIAREEAPGRLDQKARALGMTKPDRLAFWDGAGNRAIGGPVRPVPNAAAASAGAAGVLGIPGAIVPGDGVPAVPGGGAGAGTP</sequence>
<keyword evidence="2" id="KW-0812">Transmembrane</keyword>
<feature type="transmembrane region" description="Helical" evidence="2">
    <location>
        <begin position="108"/>
        <end position="130"/>
    </location>
</feature>
<keyword evidence="2" id="KW-1133">Transmembrane helix</keyword>
<evidence type="ECO:0000256" key="2">
    <source>
        <dbReference type="SAM" id="Phobius"/>
    </source>
</evidence>
<feature type="region of interest" description="Disordered" evidence="1">
    <location>
        <begin position="1"/>
        <end position="100"/>
    </location>
</feature>